<dbReference type="PATRIC" id="fig|562.7967.peg.4667"/>
<dbReference type="RefSeq" id="WP_001460374.1">
    <property type="nucleotide sequence ID" value="NZ_AP023286.1"/>
</dbReference>
<name>A0A141AZX2_ECOLX</name>
<dbReference type="Proteomes" id="UP001211064">
    <property type="component" value="Unassembled WGS sequence"/>
</dbReference>
<geneLocation type="plasmid" evidence="1">
    <name>pPGRT46</name>
</geneLocation>
<sequence>MSSELIAKPGTGVLSTDTTKFEGYLSYLGLPTENIIASLPERQIIEKNLPTFIDSLPAEVKRDARYLSKFVAGAAIGLFDASLNYVWNEVVLNLREKVVVYGLDMFFDAAVGGGRRELYSTEEDLSGLKDNTLINTCRKLELISDVVYTKLNHILTMRNDIGASHPNSYSINAFELLGWLQTCVQDILNDKPSASAIQIKSFLENLKRSTDVLDEATIHSMERPLNDLSLQNTDNLLNSIFGIYTADSTGNVVRKNIALFAPHIWNKSSDNVKYKLGVTLDGYKNNLHNEKHALGIEFFTFCDGNRYQSLDSRIISLDGHADDLLEARYAWDNFYNEPPHMRKILSYLKTENDIPLERVHKLIKTVLICRVGKGIPYNTGVSPAGRPLYDQFFGMLGDQNIINTVIAMHSNEVRVNLDNKYCQQHMVSVLTLLRANARSERIQEIIDFLIANQTILHKVHNDKRYRDLTKNHISFG</sequence>
<evidence type="ECO:0000313" key="2">
    <source>
        <dbReference type="EMBL" id="MDA4180878.1"/>
    </source>
</evidence>
<gene>
    <name evidence="2" type="ORF">NY836_26660</name>
</gene>
<reference evidence="2" key="2">
    <citation type="submission" date="2022-08" db="EMBL/GenBank/DDBJ databases">
        <title>Genome sequencing of human pathogens.</title>
        <authorList>
            <person name="Cao X."/>
        </authorList>
    </citation>
    <scope>NUCLEOTIDE SEQUENCE</scope>
    <source>
        <strain evidence="2">EC16126</strain>
    </source>
</reference>
<evidence type="ECO:0000313" key="1">
    <source>
        <dbReference type="EMBL" id="AKB96587.1"/>
    </source>
</evidence>
<reference evidence="1" key="1">
    <citation type="journal article" date="2015" name="J Glob Antimicrob Resist">
        <title>A novel plasmid carrying blaCTX-M-15 identified in commensal Escherichia coli from healthy pregnant women from Ibadan, Nigeria.</title>
        <authorList>
            <person name="Fortini D."/>
            <person name="Fashae K."/>
            <person name="Villa L."/>
            <person name="Feudi C."/>
            <person name="Garcia-Fernandez A."/>
            <person name="Carattoli A."/>
        </authorList>
    </citation>
    <scope>NUCLEOTIDE SEQUENCE</scope>
    <source>
        <strain evidence="1">PGR46</strain>
        <plasmid evidence="1">pPGRT46</plasmid>
    </source>
</reference>
<protein>
    <submittedName>
        <fullName evidence="1">Uncharacterized protein</fullName>
    </submittedName>
</protein>
<dbReference type="EMBL" id="JANWOR010000755">
    <property type="protein sequence ID" value="MDA4180878.1"/>
    <property type="molecule type" value="Genomic_DNA"/>
</dbReference>
<organism evidence="1">
    <name type="scientific">Escherichia coli</name>
    <dbReference type="NCBI Taxonomy" id="562"/>
    <lineage>
        <taxon>Bacteria</taxon>
        <taxon>Pseudomonadati</taxon>
        <taxon>Pseudomonadota</taxon>
        <taxon>Gammaproteobacteria</taxon>
        <taxon>Enterobacterales</taxon>
        <taxon>Enterobacteriaceae</taxon>
        <taxon>Escherichia</taxon>
    </lineage>
</organism>
<accession>A0A141AZX2</accession>
<dbReference type="AlphaFoldDB" id="A0A141AZX2"/>
<keyword evidence="1" id="KW-0614">Plasmid</keyword>
<proteinExistence type="predicted"/>
<dbReference type="EMBL" id="KM023153">
    <property type="protein sequence ID" value="AKB96587.1"/>
    <property type="molecule type" value="Genomic_DNA"/>
</dbReference>